<gene>
    <name evidence="1" type="ORF">K443DRAFT_5091</name>
</gene>
<reference evidence="2" key="2">
    <citation type="submission" date="2015-01" db="EMBL/GenBank/DDBJ databases">
        <title>Evolutionary Origins and Diversification of the Mycorrhizal Mutualists.</title>
        <authorList>
            <consortium name="DOE Joint Genome Institute"/>
            <consortium name="Mycorrhizal Genomics Consortium"/>
            <person name="Kohler A."/>
            <person name="Kuo A."/>
            <person name="Nagy L.G."/>
            <person name="Floudas D."/>
            <person name="Copeland A."/>
            <person name="Barry K.W."/>
            <person name="Cichocki N."/>
            <person name="Veneault-Fourrey C."/>
            <person name="LaButti K."/>
            <person name="Lindquist E.A."/>
            <person name="Lipzen A."/>
            <person name="Lundell T."/>
            <person name="Morin E."/>
            <person name="Murat C."/>
            <person name="Riley R."/>
            <person name="Ohm R."/>
            <person name="Sun H."/>
            <person name="Tunlid A."/>
            <person name="Henrissat B."/>
            <person name="Grigoriev I.V."/>
            <person name="Hibbett D.S."/>
            <person name="Martin F."/>
        </authorList>
    </citation>
    <scope>NUCLEOTIDE SEQUENCE [LARGE SCALE GENOMIC DNA]</scope>
    <source>
        <strain evidence="2">LaAM-08-1</strain>
    </source>
</reference>
<sequence>MSEVVAFTGYADDSPLALAYTCKIQIWILLRAPTNFASNHLDPKCRHPHHYINIIDLWLVHFTFRDYDVKNMAPTSAHLPTVTGVYNFN</sequence>
<dbReference type="EMBL" id="KN838576">
    <property type="protein sequence ID" value="KIK03768.1"/>
    <property type="molecule type" value="Genomic_DNA"/>
</dbReference>
<evidence type="ECO:0000313" key="1">
    <source>
        <dbReference type="EMBL" id="KIK03768.1"/>
    </source>
</evidence>
<organism evidence="1 2">
    <name type="scientific">Laccaria amethystina LaAM-08-1</name>
    <dbReference type="NCBI Taxonomy" id="1095629"/>
    <lineage>
        <taxon>Eukaryota</taxon>
        <taxon>Fungi</taxon>
        <taxon>Dikarya</taxon>
        <taxon>Basidiomycota</taxon>
        <taxon>Agaricomycotina</taxon>
        <taxon>Agaricomycetes</taxon>
        <taxon>Agaricomycetidae</taxon>
        <taxon>Agaricales</taxon>
        <taxon>Agaricineae</taxon>
        <taxon>Hydnangiaceae</taxon>
        <taxon>Laccaria</taxon>
    </lineage>
</organism>
<name>A0A0C9Y6T2_9AGAR</name>
<evidence type="ECO:0000313" key="2">
    <source>
        <dbReference type="Proteomes" id="UP000054477"/>
    </source>
</evidence>
<dbReference type="AlphaFoldDB" id="A0A0C9Y6T2"/>
<protein>
    <submittedName>
        <fullName evidence="1">Uncharacterized protein</fullName>
    </submittedName>
</protein>
<keyword evidence="2" id="KW-1185">Reference proteome</keyword>
<dbReference type="Proteomes" id="UP000054477">
    <property type="component" value="Unassembled WGS sequence"/>
</dbReference>
<accession>A0A0C9Y6T2</accession>
<reference evidence="1 2" key="1">
    <citation type="submission" date="2014-04" db="EMBL/GenBank/DDBJ databases">
        <authorList>
            <consortium name="DOE Joint Genome Institute"/>
            <person name="Kuo A."/>
            <person name="Kohler A."/>
            <person name="Nagy L.G."/>
            <person name="Floudas D."/>
            <person name="Copeland A."/>
            <person name="Barry K.W."/>
            <person name="Cichocki N."/>
            <person name="Veneault-Fourrey C."/>
            <person name="LaButti K."/>
            <person name="Lindquist E.A."/>
            <person name="Lipzen A."/>
            <person name="Lundell T."/>
            <person name="Morin E."/>
            <person name="Murat C."/>
            <person name="Sun H."/>
            <person name="Tunlid A."/>
            <person name="Henrissat B."/>
            <person name="Grigoriev I.V."/>
            <person name="Hibbett D.S."/>
            <person name="Martin F."/>
            <person name="Nordberg H.P."/>
            <person name="Cantor M.N."/>
            <person name="Hua S.X."/>
        </authorList>
    </citation>
    <scope>NUCLEOTIDE SEQUENCE [LARGE SCALE GENOMIC DNA]</scope>
    <source>
        <strain evidence="1 2">LaAM-08-1</strain>
    </source>
</reference>
<dbReference type="HOGENOM" id="CLU_2455092_0_0_1"/>
<proteinExistence type="predicted"/>